<sequence>MTTPATTPGPAPTTAPARRKRAPRLAAGRARALGVPTRGTTNPNRLRRVDRWVVGTPWLVARVRAAAAPLVVDLGYGSSPVTTVEMADRLRVVRPDLRVLGLEIDPERVAAAEPAADPPRLEFRRGGFELAGRRPVLVRAFNVLRQYTEEQAAEAWRTLLDRLGPGGVLVEGTCDEIGRRCCWVTLDAEGPRTLTLACRPSAVDTPSDLAERLPKALIHRNVPGERVHALLTELDACWATAAPFAPFGPRARWTEAVRLLAERGWPVLDGRRRWRLGELTLPWSVVAPC</sequence>
<protein>
    <recommendedName>
        <fullName evidence="4">Class I SAM-dependent methyltransferase</fullName>
    </recommendedName>
</protein>
<evidence type="ECO:0000313" key="2">
    <source>
        <dbReference type="EMBL" id="MCP2261691.1"/>
    </source>
</evidence>
<accession>A0ABT1I1R0</accession>
<dbReference type="EMBL" id="JAMTCP010000047">
    <property type="protein sequence ID" value="MCP2261691.1"/>
    <property type="molecule type" value="Genomic_DNA"/>
</dbReference>
<reference evidence="2 3" key="1">
    <citation type="submission" date="2022-06" db="EMBL/GenBank/DDBJ databases">
        <title>Genomic Encyclopedia of Archaeal and Bacterial Type Strains, Phase II (KMG-II): from individual species to whole genera.</title>
        <authorList>
            <person name="Goeker M."/>
        </authorList>
    </citation>
    <scope>NUCLEOTIDE SEQUENCE [LARGE SCALE GENOMIC DNA]</scope>
    <source>
        <strain evidence="2 3">DSM 40477</strain>
    </source>
</reference>
<gene>
    <name evidence="2" type="ORF">LX15_005417</name>
</gene>
<dbReference type="Gene3D" id="3.40.50.150">
    <property type="entry name" value="Vaccinia Virus protein VP39"/>
    <property type="match status" value="1"/>
</dbReference>
<comment type="caution">
    <text evidence="2">The sequence shown here is derived from an EMBL/GenBank/DDBJ whole genome shotgun (WGS) entry which is preliminary data.</text>
</comment>
<evidence type="ECO:0008006" key="4">
    <source>
        <dbReference type="Google" id="ProtNLM"/>
    </source>
</evidence>
<evidence type="ECO:0000313" key="3">
    <source>
        <dbReference type="Proteomes" id="UP001205311"/>
    </source>
</evidence>
<proteinExistence type="predicted"/>
<feature type="region of interest" description="Disordered" evidence="1">
    <location>
        <begin position="1"/>
        <end position="24"/>
    </location>
</feature>
<keyword evidence="3" id="KW-1185">Reference proteome</keyword>
<name>A0ABT1I1R0_STRSD</name>
<dbReference type="InterPro" id="IPR029063">
    <property type="entry name" value="SAM-dependent_MTases_sf"/>
</dbReference>
<dbReference type="SUPFAM" id="SSF53335">
    <property type="entry name" value="S-adenosyl-L-methionine-dependent methyltransferases"/>
    <property type="match status" value="1"/>
</dbReference>
<organism evidence="2 3">
    <name type="scientific">Streptoalloteichus tenebrarius (strain ATCC 17920 / DSM 40477 / JCM 4838 / CBS 697.72 / NBRC 16177 / NCIMB 11028 / NRRL B-12390 / A12253. 1 / ISP 5477)</name>
    <name type="common">Streptomyces tenebrarius</name>
    <dbReference type="NCBI Taxonomy" id="1933"/>
    <lineage>
        <taxon>Bacteria</taxon>
        <taxon>Bacillati</taxon>
        <taxon>Actinomycetota</taxon>
        <taxon>Actinomycetes</taxon>
        <taxon>Pseudonocardiales</taxon>
        <taxon>Pseudonocardiaceae</taxon>
        <taxon>Streptoalloteichus</taxon>
    </lineage>
</organism>
<dbReference type="Proteomes" id="UP001205311">
    <property type="component" value="Unassembled WGS sequence"/>
</dbReference>
<evidence type="ECO:0000256" key="1">
    <source>
        <dbReference type="SAM" id="MobiDB-lite"/>
    </source>
</evidence>